<dbReference type="InterPro" id="IPR014509">
    <property type="entry name" value="YjdF-like"/>
</dbReference>
<keyword evidence="1" id="KW-0472">Membrane</keyword>
<organism evidence="2 3">
    <name type="scientific">Sporomusa ovata</name>
    <dbReference type="NCBI Taxonomy" id="2378"/>
    <lineage>
        <taxon>Bacteria</taxon>
        <taxon>Bacillati</taxon>
        <taxon>Bacillota</taxon>
        <taxon>Negativicutes</taxon>
        <taxon>Selenomonadales</taxon>
        <taxon>Sporomusaceae</taxon>
        <taxon>Sporomusa</taxon>
    </lineage>
</organism>
<protein>
    <submittedName>
        <fullName evidence="2">Uncharacterized protein</fullName>
    </submittedName>
</protein>
<reference evidence="3" key="1">
    <citation type="submission" date="2015-03" db="EMBL/GenBank/DDBJ databases">
        <authorList>
            <person name="Nijsse Bart"/>
        </authorList>
    </citation>
    <scope>NUCLEOTIDE SEQUENCE [LARGE SCALE GENOMIC DNA]</scope>
</reference>
<evidence type="ECO:0000256" key="1">
    <source>
        <dbReference type="SAM" id="Phobius"/>
    </source>
</evidence>
<feature type="transmembrane region" description="Helical" evidence="1">
    <location>
        <begin position="35"/>
        <end position="51"/>
    </location>
</feature>
<keyword evidence="1" id="KW-1133">Transmembrane helix</keyword>
<keyword evidence="1" id="KW-0812">Transmembrane</keyword>
<evidence type="ECO:0000313" key="3">
    <source>
        <dbReference type="Proteomes" id="UP000049855"/>
    </source>
</evidence>
<dbReference type="AlphaFoldDB" id="A0A0U1KYE3"/>
<dbReference type="RefSeq" id="WP_021167150.1">
    <property type="nucleotide sequence ID" value="NZ_CTRP01000010.1"/>
</dbReference>
<dbReference type="EMBL" id="CTRP01000010">
    <property type="protein sequence ID" value="CQR72437.1"/>
    <property type="molecule type" value="Genomic_DNA"/>
</dbReference>
<dbReference type="Pfam" id="PF09997">
    <property type="entry name" value="DUF2238"/>
    <property type="match status" value="1"/>
</dbReference>
<feature type="transmembrane region" description="Helical" evidence="1">
    <location>
        <begin position="93"/>
        <end position="110"/>
    </location>
</feature>
<feature type="transmembrane region" description="Helical" evidence="1">
    <location>
        <begin position="63"/>
        <end position="81"/>
    </location>
</feature>
<feature type="transmembrane region" description="Helical" evidence="1">
    <location>
        <begin position="122"/>
        <end position="141"/>
    </location>
</feature>
<sequence length="193" mass="21569">MTAQRKKMLILTGTFLAILASIAWSLVQQGRYDYAQNIAIKIVFWVIYTFWEVRSGITISNYIRASVMAILISDSYFGLYLDYYVTSSIFDKVQHVFGSYVFSLFAYSIICKLSQPMIGRGFTFIFILTLGLSMGAIYEVGEFLGDSIAKPSMPSQPNLLDTDLDLIADIMGSLLAAVHVTIILVGNLNNNIR</sequence>
<dbReference type="Proteomes" id="UP000049855">
    <property type="component" value="Unassembled WGS sequence"/>
</dbReference>
<name>A0A0U1KYE3_9FIRM</name>
<evidence type="ECO:0000313" key="2">
    <source>
        <dbReference type="EMBL" id="CQR72437.1"/>
    </source>
</evidence>
<feature type="transmembrane region" description="Helical" evidence="1">
    <location>
        <begin position="166"/>
        <end position="188"/>
    </location>
</feature>
<accession>A0A0U1KYE3</accession>
<proteinExistence type="predicted"/>
<keyword evidence="3" id="KW-1185">Reference proteome</keyword>
<gene>
    <name evidence="2" type="ORF">SpAn4DRAFT_2897</name>
</gene>